<dbReference type="KEGG" id="vg:26642895"/>
<dbReference type="GeneID" id="26642895"/>
<dbReference type="RefSeq" id="YP_009216513.1">
    <property type="nucleotide sequence ID" value="NC_028987.2"/>
</dbReference>
<evidence type="ECO:0000313" key="2">
    <source>
        <dbReference type="Proteomes" id="UP000202276"/>
    </source>
</evidence>
<evidence type="ECO:0000313" key="1">
    <source>
        <dbReference type="EMBL" id="ALJ97659.1"/>
    </source>
</evidence>
<dbReference type="Proteomes" id="UP000202276">
    <property type="component" value="Segment"/>
</dbReference>
<sequence length="105" mass="11817">MLYNGINIDVNAEQHKVVVDFLNSQGNKKFKSLKPYGSDGVNVEIWWDTDVSHPEFSGTDGRILNADGSRNIVTEGSYDAKSPDDFINAFNHWKEHGVLDSEVFK</sequence>
<dbReference type="EMBL" id="KT804908">
    <property type="protein sequence ID" value="ALJ97659.1"/>
    <property type="molecule type" value="Genomic_DNA"/>
</dbReference>
<name>A0A0P0IZ60_9CAUD</name>
<keyword evidence="2" id="KW-1185">Reference proteome</keyword>
<accession>A0A0P0IZ60</accession>
<dbReference type="OrthoDB" id="15475at10239"/>
<reference evidence="1 2" key="1">
    <citation type="submission" date="2016-07" db="EMBL/GenBank/DDBJ databases">
        <title>Acinetobacter phage IME200 genome sequence.</title>
        <authorList>
            <person name="Liu Y."/>
            <person name="Bai C."/>
            <person name="Tong Y."/>
            <person name="Mi Z."/>
            <person name="An X."/>
            <person name="Huang Y."/>
            <person name="Li P."/>
            <person name="Yuan Y."/>
            <person name="Niu W."/>
            <person name="Liu H."/>
        </authorList>
    </citation>
    <scope>NUCLEOTIDE SEQUENCE [LARGE SCALE GENOMIC DNA]</scope>
</reference>
<organism evidence="1 2">
    <name type="scientific">Acinetobacter phage IME-200</name>
    <dbReference type="NCBI Taxonomy" id="1735582"/>
    <lineage>
        <taxon>Viruses</taxon>
        <taxon>Duplodnaviria</taxon>
        <taxon>Heunggongvirae</taxon>
        <taxon>Uroviricota</taxon>
        <taxon>Caudoviricetes</taxon>
        <taxon>Autographivirales</taxon>
        <taxon>Autoscriptoviridae</taxon>
        <taxon>Beijerinckvirinae</taxon>
        <taxon>Friunavirus</taxon>
        <taxon>Friunavirus APK2</taxon>
        <taxon>Friunavirus IME200</taxon>
    </lineage>
</organism>
<proteinExistence type="predicted"/>
<protein>
    <submittedName>
        <fullName evidence="1">Uncharacterized protein</fullName>
    </submittedName>
</protein>